<proteinExistence type="predicted"/>
<evidence type="ECO:0000313" key="2">
    <source>
        <dbReference type="EMBL" id="RBM00608.1"/>
    </source>
</evidence>
<evidence type="ECO:0000256" key="1">
    <source>
        <dbReference type="SAM" id="Phobius"/>
    </source>
</evidence>
<evidence type="ECO:0000313" key="3">
    <source>
        <dbReference type="Proteomes" id="UP000252167"/>
    </source>
</evidence>
<keyword evidence="3" id="KW-1185">Reference proteome</keyword>
<gene>
    <name evidence="2" type="ORF">C1H84_11765</name>
</gene>
<dbReference type="InterPro" id="IPR049790">
    <property type="entry name" value="Rv3655c/TadE"/>
</dbReference>
<protein>
    <recommendedName>
        <fullName evidence="4">Chromosome partitioning protein</fullName>
    </recommendedName>
</protein>
<keyword evidence="1" id="KW-0472">Membrane</keyword>
<dbReference type="AlphaFoldDB" id="A0A365YDD3"/>
<dbReference type="NCBIfam" id="NF041390">
    <property type="entry name" value="TadE_Rv3655c"/>
    <property type="match status" value="1"/>
</dbReference>
<comment type="caution">
    <text evidence="2">The sequence shown here is derived from an EMBL/GenBank/DDBJ whole genome shotgun (WGS) entry which is preliminary data.</text>
</comment>
<reference evidence="2 3" key="1">
    <citation type="submission" date="2018-01" db="EMBL/GenBank/DDBJ databases">
        <title>Glutamicibacter soli strain NHPC-3 Whole genome sequence and assembly.</title>
        <authorList>
            <person name="Choudhury P."/>
            <person name="Gupta D."/>
            <person name="Sengupta K."/>
            <person name="Jawed A."/>
            <person name="Sultana N."/>
            <person name="Saha P."/>
        </authorList>
    </citation>
    <scope>NUCLEOTIDE SEQUENCE [LARGE SCALE GENOMIC DNA]</scope>
    <source>
        <strain evidence="2 3">NHPC-3</strain>
    </source>
</reference>
<dbReference type="EMBL" id="POAF01000005">
    <property type="protein sequence ID" value="RBM00608.1"/>
    <property type="molecule type" value="Genomic_DNA"/>
</dbReference>
<keyword evidence="1" id="KW-1133">Transmembrane helix</keyword>
<keyword evidence="1" id="KW-0812">Transmembrane</keyword>
<dbReference type="Proteomes" id="UP000252167">
    <property type="component" value="Unassembled WGS sequence"/>
</dbReference>
<accession>A0A365YDD3</accession>
<sequence length="112" mass="11518">MDRMDDRGSSTAEFAVLLPAIALMLSLLLCLGVLGMRQIQVQQAAGAMARELARGDDTGAARARGIQLAGTSARYTVGNGGGYATVTVAKSVDLPVVGAVEVRGTARVANEK</sequence>
<evidence type="ECO:0008006" key="4">
    <source>
        <dbReference type="Google" id="ProtNLM"/>
    </source>
</evidence>
<organism evidence="2 3">
    <name type="scientific">Glutamicibacter soli</name>
    <dbReference type="NCBI Taxonomy" id="453836"/>
    <lineage>
        <taxon>Bacteria</taxon>
        <taxon>Bacillati</taxon>
        <taxon>Actinomycetota</taxon>
        <taxon>Actinomycetes</taxon>
        <taxon>Micrococcales</taxon>
        <taxon>Micrococcaceae</taxon>
        <taxon>Glutamicibacter</taxon>
    </lineage>
</organism>
<dbReference type="RefSeq" id="WP_047119834.1">
    <property type="nucleotide sequence ID" value="NZ_CM125969.1"/>
</dbReference>
<name>A0A365YDD3_9MICC</name>
<feature type="transmembrane region" description="Helical" evidence="1">
    <location>
        <begin position="14"/>
        <end position="34"/>
    </location>
</feature>